<feature type="domain" description="F-box" evidence="2">
    <location>
        <begin position="158"/>
        <end position="191"/>
    </location>
</feature>
<dbReference type="PANTHER" id="PTHR13382:SF20">
    <property type="entry name" value="F-BOX PROTEIN SKIP14-LIKE"/>
    <property type="match status" value="1"/>
</dbReference>
<dbReference type="STRING" id="981085.W9SIY6"/>
<dbReference type="Proteomes" id="UP000030645">
    <property type="component" value="Unassembled WGS sequence"/>
</dbReference>
<dbReference type="Pfam" id="PF12937">
    <property type="entry name" value="F-box-like"/>
    <property type="match status" value="1"/>
</dbReference>
<dbReference type="InterPro" id="IPR032675">
    <property type="entry name" value="LRR_dom_sf"/>
</dbReference>
<accession>W9SIY6</accession>
<dbReference type="eggNOG" id="ENOG502QRHX">
    <property type="taxonomic scope" value="Eukaryota"/>
</dbReference>
<feature type="compositionally biased region" description="Acidic residues" evidence="1">
    <location>
        <begin position="1"/>
        <end position="13"/>
    </location>
</feature>
<evidence type="ECO:0000313" key="4">
    <source>
        <dbReference type="Proteomes" id="UP000030645"/>
    </source>
</evidence>
<dbReference type="Gene3D" id="3.80.10.10">
    <property type="entry name" value="Ribonuclease Inhibitor"/>
    <property type="match status" value="1"/>
</dbReference>
<dbReference type="AlphaFoldDB" id="W9SIY6"/>
<feature type="compositionally biased region" description="Basic and acidic residues" evidence="1">
    <location>
        <begin position="14"/>
        <end position="26"/>
    </location>
</feature>
<dbReference type="Gene3D" id="1.20.1280.50">
    <property type="match status" value="1"/>
</dbReference>
<gene>
    <name evidence="3" type="ORF">L484_017659</name>
</gene>
<dbReference type="InterPro" id="IPR001810">
    <property type="entry name" value="F-box_dom"/>
</dbReference>
<evidence type="ECO:0000259" key="2">
    <source>
        <dbReference type="Pfam" id="PF12937"/>
    </source>
</evidence>
<name>W9SIY6_9ROSA</name>
<dbReference type="InterPro" id="IPR050648">
    <property type="entry name" value="F-box_LRR-repeat"/>
</dbReference>
<dbReference type="GO" id="GO:0005737">
    <property type="term" value="C:cytoplasm"/>
    <property type="evidence" value="ECO:0007669"/>
    <property type="project" value="TreeGrafter"/>
</dbReference>
<organism evidence="3 4">
    <name type="scientific">Morus notabilis</name>
    <dbReference type="NCBI Taxonomy" id="981085"/>
    <lineage>
        <taxon>Eukaryota</taxon>
        <taxon>Viridiplantae</taxon>
        <taxon>Streptophyta</taxon>
        <taxon>Embryophyta</taxon>
        <taxon>Tracheophyta</taxon>
        <taxon>Spermatophyta</taxon>
        <taxon>Magnoliopsida</taxon>
        <taxon>eudicotyledons</taxon>
        <taxon>Gunneridae</taxon>
        <taxon>Pentapetalae</taxon>
        <taxon>rosids</taxon>
        <taxon>fabids</taxon>
        <taxon>Rosales</taxon>
        <taxon>Moraceae</taxon>
        <taxon>Moreae</taxon>
        <taxon>Morus</taxon>
    </lineage>
</organism>
<evidence type="ECO:0000313" key="3">
    <source>
        <dbReference type="EMBL" id="EXC31378.1"/>
    </source>
</evidence>
<dbReference type="SUPFAM" id="SSF52047">
    <property type="entry name" value="RNI-like"/>
    <property type="match status" value="1"/>
</dbReference>
<dbReference type="EMBL" id="KE346255">
    <property type="protein sequence ID" value="EXC31378.1"/>
    <property type="molecule type" value="Genomic_DNA"/>
</dbReference>
<dbReference type="KEGG" id="mnt:21400648"/>
<dbReference type="InterPro" id="IPR036047">
    <property type="entry name" value="F-box-like_dom_sf"/>
</dbReference>
<dbReference type="OrthoDB" id="10044893at2759"/>
<proteinExistence type="predicted"/>
<keyword evidence="4" id="KW-1185">Reference proteome</keyword>
<reference evidence="4" key="1">
    <citation type="submission" date="2013-01" db="EMBL/GenBank/DDBJ databases">
        <title>Draft Genome Sequence of a Mulberry Tree, Morus notabilis C.K. Schneid.</title>
        <authorList>
            <person name="He N."/>
            <person name="Zhao S."/>
        </authorList>
    </citation>
    <scope>NUCLEOTIDE SEQUENCE</scope>
</reference>
<dbReference type="PANTHER" id="PTHR13382">
    <property type="entry name" value="MITOCHONDRIAL ATP SYNTHASE COUPLING FACTOR B"/>
    <property type="match status" value="1"/>
</dbReference>
<feature type="region of interest" description="Disordered" evidence="1">
    <location>
        <begin position="1"/>
        <end position="30"/>
    </location>
</feature>
<dbReference type="SUPFAM" id="SSF81383">
    <property type="entry name" value="F-box domain"/>
    <property type="match status" value="1"/>
</dbReference>
<evidence type="ECO:0000256" key="1">
    <source>
        <dbReference type="SAM" id="MobiDB-lite"/>
    </source>
</evidence>
<protein>
    <recommendedName>
        <fullName evidence="2">F-box domain-containing protein</fullName>
    </recommendedName>
</protein>
<sequence>MSFDYDSEDSEIEGMEKKTTEEKIEPSEPGIDDILALFPIDPSEKEIRGWFHGFEEVSISASDCSSSTVEAEKTIVGEDGVFAKLNFVWNSSVIYGKTSMPCDKVKGSGFMEEFLSLSHVENRVFDGNGDKEAVPDCSLLMDNSSPGEDAFDAMSYSLRFLGVEDLLSVERVCRSLRRAVRNNLLWRKIYITWPLNQKITDDALVKLTSRAEGNLDCLNLVQCLMITDDGLKRVLDSNPKLRKLSLPGCHGISADCILNNLRAAKSAGALRIKLLRIYGISGLTKNKLDELKSLLGEDNKKQLTAYKPMFYHDSQTHVISNGDDRAIDVDLCPKCQCVSLVYDCPAKSCRQKHQSAQLCRACRLCVDRCSLCGCCDKDSEYMEEYFLRVFCSDCYYSLLDYREKPGEKAVSPTLTFYIFG</sequence>